<dbReference type="SMART" id="SM00320">
    <property type="entry name" value="WD40"/>
    <property type="match status" value="6"/>
</dbReference>
<sequence>MEYLEETPTEAVASTSNVVEETVEVIEGSAAVEVTEKRVETTEVKKPSSNRANLAKEMKQQSGLAFLLNQMRSGSDKDGNSQKNSSEGTALKRSTTTETLVEAKKQCPEVPKTSYKWLEDNIVGGTSKFDANERLRCIVSDCFSSGTTPNFEFAENCPENNYVRSAKFSPDGQYLISDSEDRRVRIFEMDEDDKSVLKHTKRSGGLVYYTQWCRNSTFFGTSSTGSPIHLWDPASGNKVATFRGMNHLDVLEHAFAFDFNHDGLKCYASYSGCIRRFDFMRPGKQISQLKTYKKREGGQSSMLPSLTCSPAMDGVFAVGSIQNSVGIYADQTNTCTTLIQTEAAAIGMLRYSNDGQRLFVGGNASEDIECYDIRFPNQVWAKYSRPALTNQRIHFDIDADEKFLISGSTDGNINVFDLKSPPSNSLYNNSIEPSIIIQNASRTTVAGLSLHPTKPLLATSHGQRVYPSPKIDGEDWFEAENAHDEYLMLKVPLDNSIKLWNI</sequence>
<dbReference type="PROSITE" id="PS50082">
    <property type="entry name" value="WD_REPEATS_2"/>
    <property type="match status" value="1"/>
</dbReference>
<dbReference type="EMBL" id="CAJFDH010000006">
    <property type="protein sequence ID" value="CAD5228672.1"/>
    <property type="molecule type" value="Genomic_DNA"/>
</dbReference>
<dbReference type="PANTHER" id="PTHR13211:SF0">
    <property type="entry name" value="TELOMERASE CAJAL BODY PROTEIN 1"/>
    <property type="match status" value="1"/>
</dbReference>
<evidence type="ECO:0000313" key="5">
    <source>
        <dbReference type="EMBL" id="CAD5228672.1"/>
    </source>
</evidence>
<evidence type="ECO:0000256" key="4">
    <source>
        <dbReference type="SAM" id="MobiDB-lite"/>
    </source>
</evidence>
<keyword evidence="3" id="KW-0853">WD repeat</keyword>
<feature type="compositionally biased region" description="Polar residues" evidence="4">
    <location>
        <begin position="81"/>
        <end position="99"/>
    </location>
</feature>
<dbReference type="AlphaFoldDB" id="A0A811LP83"/>
<dbReference type="SUPFAM" id="SSF50978">
    <property type="entry name" value="WD40 repeat-like"/>
    <property type="match status" value="1"/>
</dbReference>
<name>A0A811LP83_9BILA</name>
<dbReference type="GO" id="GO:0003723">
    <property type="term" value="F:RNA binding"/>
    <property type="evidence" value="ECO:0007669"/>
    <property type="project" value="TreeGrafter"/>
</dbReference>
<dbReference type="GO" id="GO:0015030">
    <property type="term" value="C:Cajal body"/>
    <property type="evidence" value="ECO:0007669"/>
    <property type="project" value="TreeGrafter"/>
</dbReference>
<dbReference type="Gene3D" id="2.130.10.10">
    <property type="entry name" value="YVTN repeat-like/Quinoprotein amine dehydrogenase"/>
    <property type="match status" value="1"/>
</dbReference>
<dbReference type="PANTHER" id="PTHR13211">
    <property type="entry name" value="TELOMERASE CAJAL BODY PROTEIN 1"/>
    <property type="match status" value="1"/>
</dbReference>
<dbReference type="Proteomes" id="UP000614601">
    <property type="component" value="Unassembled WGS sequence"/>
</dbReference>
<accession>A0A811LP83</accession>
<proteinExistence type="inferred from homology"/>
<dbReference type="InterPro" id="IPR015943">
    <property type="entry name" value="WD40/YVTN_repeat-like_dom_sf"/>
</dbReference>
<dbReference type="InterPro" id="IPR001680">
    <property type="entry name" value="WD40_rpt"/>
</dbReference>
<evidence type="ECO:0000313" key="6">
    <source>
        <dbReference type="Proteomes" id="UP000614601"/>
    </source>
</evidence>
<protein>
    <recommendedName>
        <fullName evidence="2">WD repeat-containing protein 79</fullName>
    </recommendedName>
</protein>
<dbReference type="Pfam" id="PF00400">
    <property type="entry name" value="WD40"/>
    <property type="match status" value="2"/>
</dbReference>
<dbReference type="OrthoDB" id="239865at2759"/>
<reference evidence="5" key="1">
    <citation type="submission" date="2020-09" db="EMBL/GenBank/DDBJ databases">
        <authorList>
            <person name="Kikuchi T."/>
        </authorList>
    </citation>
    <scope>NUCLEOTIDE SEQUENCE</scope>
    <source>
        <strain evidence="5">SH1</strain>
    </source>
</reference>
<gene>
    <name evidence="5" type="ORF">BOKJ2_LOCUS12795</name>
</gene>
<comment type="caution">
    <text evidence="5">The sequence shown here is derived from an EMBL/GenBank/DDBJ whole genome shotgun (WGS) entry which is preliminary data.</text>
</comment>
<evidence type="ECO:0000256" key="1">
    <source>
        <dbReference type="ARBA" id="ARBA00038279"/>
    </source>
</evidence>
<feature type="repeat" description="WD" evidence="3">
    <location>
        <begin position="163"/>
        <end position="197"/>
    </location>
</feature>
<dbReference type="GO" id="GO:0030576">
    <property type="term" value="P:Cajal body organization"/>
    <property type="evidence" value="ECO:0007669"/>
    <property type="project" value="TreeGrafter"/>
</dbReference>
<keyword evidence="6" id="KW-1185">Reference proteome</keyword>
<dbReference type="EMBL" id="CAJFCW020000006">
    <property type="protein sequence ID" value="CAG9124835.1"/>
    <property type="molecule type" value="Genomic_DNA"/>
</dbReference>
<evidence type="ECO:0000256" key="3">
    <source>
        <dbReference type="PROSITE-ProRule" id="PRU00221"/>
    </source>
</evidence>
<organism evidence="5 6">
    <name type="scientific">Bursaphelenchus okinawaensis</name>
    <dbReference type="NCBI Taxonomy" id="465554"/>
    <lineage>
        <taxon>Eukaryota</taxon>
        <taxon>Metazoa</taxon>
        <taxon>Ecdysozoa</taxon>
        <taxon>Nematoda</taxon>
        <taxon>Chromadorea</taxon>
        <taxon>Rhabditida</taxon>
        <taxon>Tylenchina</taxon>
        <taxon>Tylenchomorpha</taxon>
        <taxon>Aphelenchoidea</taxon>
        <taxon>Aphelenchoididae</taxon>
        <taxon>Bursaphelenchus</taxon>
    </lineage>
</organism>
<dbReference type="InterPro" id="IPR036322">
    <property type="entry name" value="WD40_repeat_dom_sf"/>
</dbReference>
<feature type="region of interest" description="Disordered" evidence="4">
    <location>
        <begin position="72"/>
        <end position="102"/>
    </location>
</feature>
<dbReference type="Proteomes" id="UP000783686">
    <property type="component" value="Unassembled WGS sequence"/>
</dbReference>
<evidence type="ECO:0000256" key="2">
    <source>
        <dbReference type="ARBA" id="ARBA00041558"/>
    </source>
</evidence>
<dbReference type="InterPro" id="IPR051150">
    <property type="entry name" value="SWT21/TCAB1_mRNA_Telomere"/>
</dbReference>
<comment type="similarity">
    <text evidence="1">Belongs to the TCAB1 family.</text>
</comment>